<sequence length="80" mass="8011">MGPLARSCRPGGGGAEARRRAGRRGSGADAPGIGVQGDRIGSADCAGRMAIERGARAKRASAAVRVAHADVTRARSTRAG</sequence>
<name>A0A0E1VW32_BURPE</name>
<dbReference type="HOGENOM" id="CLU_2615239_0_0_4"/>
<evidence type="ECO:0000256" key="1">
    <source>
        <dbReference type="SAM" id="MobiDB-lite"/>
    </source>
</evidence>
<feature type="region of interest" description="Disordered" evidence="1">
    <location>
        <begin position="1"/>
        <end position="39"/>
    </location>
</feature>
<organism evidence="2">
    <name type="scientific">Burkholderia pseudomallei 1710a</name>
    <dbReference type="NCBI Taxonomy" id="320371"/>
    <lineage>
        <taxon>Bacteria</taxon>
        <taxon>Pseudomonadati</taxon>
        <taxon>Pseudomonadota</taxon>
        <taxon>Betaproteobacteria</taxon>
        <taxon>Burkholderiales</taxon>
        <taxon>Burkholderiaceae</taxon>
        <taxon>Burkholderia</taxon>
        <taxon>pseudomallei group</taxon>
    </lineage>
</organism>
<accession>A0A0E1VW32</accession>
<proteinExistence type="predicted"/>
<evidence type="ECO:0000313" key="2">
    <source>
        <dbReference type="EMBL" id="EET05118.1"/>
    </source>
</evidence>
<dbReference type="RefSeq" id="WP_004198421.1">
    <property type="nucleotide sequence ID" value="NZ_CM000833.1"/>
</dbReference>
<dbReference type="Proteomes" id="UP000001812">
    <property type="component" value="Chromosome II"/>
</dbReference>
<dbReference type="AlphaFoldDB" id="A0A0E1VW32"/>
<feature type="region of interest" description="Disordered" evidence="1">
    <location>
        <begin position="58"/>
        <end position="80"/>
    </location>
</feature>
<dbReference type="GeneID" id="92976089"/>
<reference evidence="2" key="1">
    <citation type="submission" date="2009-05" db="EMBL/GenBank/DDBJ databases">
        <authorList>
            <person name="Harkins D.M."/>
            <person name="DeShazer D."/>
            <person name="Woods D.E."/>
            <person name="Brinkac L.M."/>
            <person name="Brown K.A."/>
            <person name="Hung G.C."/>
            <person name="Tuanyok A."/>
            <person name="Zhang B."/>
            <person name="Nierman W.C."/>
        </authorList>
    </citation>
    <scope>NUCLEOTIDE SEQUENCE [LARGE SCALE GENOMIC DNA]</scope>
    <source>
        <strain evidence="2">1710a</strain>
    </source>
</reference>
<gene>
    <name evidence="2" type="ORF">BURPS1710A_A0468</name>
</gene>
<protein>
    <submittedName>
        <fullName evidence="2">Uncharacterized protein</fullName>
    </submittedName>
</protein>
<dbReference type="EMBL" id="CM000833">
    <property type="protein sequence ID" value="EET05118.1"/>
    <property type="molecule type" value="Genomic_DNA"/>
</dbReference>